<evidence type="ECO:0000313" key="2">
    <source>
        <dbReference type="EMBL" id="MBC5604249.1"/>
    </source>
</evidence>
<organism evidence="2 3">
    <name type="scientific">Bacteroides difficilis</name>
    <dbReference type="NCBI Taxonomy" id="2763021"/>
    <lineage>
        <taxon>Bacteria</taxon>
        <taxon>Pseudomonadati</taxon>
        <taxon>Bacteroidota</taxon>
        <taxon>Bacteroidia</taxon>
        <taxon>Bacteroidales</taxon>
        <taxon>Bacteroidaceae</taxon>
        <taxon>Bacteroides</taxon>
    </lineage>
</organism>
<accession>A0ABR7CAE4</accession>
<evidence type="ECO:0000256" key="1">
    <source>
        <dbReference type="SAM" id="SignalP"/>
    </source>
</evidence>
<dbReference type="Proteomes" id="UP000600600">
    <property type="component" value="Unassembled WGS sequence"/>
</dbReference>
<name>A0ABR7CAE4_9BACE</name>
<proteinExistence type="predicted"/>
<evidence type="ECO:0000313" key="3">
    <source>
        <dbReference type="Proteomes" id="UP000600600"/>
    </source>
</evidence>
<dbReference type="EMBL" id="JACOOE010000002">
    <property type="protein sequence ID" value="MBC5604249.1"/>
    <property type="molecule type" value="Genomic_DNA"/>
</dbReference>
<protein>
    <recommendedName>
        <fullName evidence="4">DUF4959 domain-containing protein</fullName>
    </recommendedName>
</protein>
<reference evidence="2 3" key="1">
    <citation type="submission" date="2020-08" db="EMBL/GenBank/DDBJ databases">
        <title>Genome public.</title>
        <authorList>
            <person name="Liu C."/>
            <person name="Sun Q."/>
        </authorList>
    </citation>
    <scope>NUCLEOTIDE SEQUENCE [LARGE SCALE GENOMIC DNA]</scope>
    <source>
        <strain evidence="2 3">M27</strain>
    </source>
</reference>
<keyword evidence="1" id="KW-0732">Signal</keyword>
<keyword evidence="3" id="KW-1185">Reference proteome</keyword>
<feature type="signal peptide" evidence="1">
    <location>
        <begin position="1"/>
        <end position="20"/>
    </location>
</feature>
<feature type="chain" id="PRO_5045287994" description="DUF4959 domain-containing protein" evidence="1">
    <location>
        <begin position="21"/>
        <end position="416"/>
    </location>
</feature>
<dbReference type="RefSeq" id="WP_186966797.1">
    <property type="nucleotide sequence ID" value="NZ_JACOOE010000002.1"/>
</dbReference>
<sequence length="416" mass="47616">MMKKVTFLISLFVCCCVITSCDDGTPGVPLPASLTLLNEEATINNGESFEVRFRVTPADYPVDVKRVFLNLANRVFMDESYAEIKDYHYEITKLEKGETEGDWIAEVTSDLDLSKPYGESFNLYLELSGGRRSMISGNSMKIENYPLFSEHNIRICWPRSQSYMTLETHLDKEENKIAEFASAYVYARPVEPMTSYYNWEEVTMEVTLEDPTLPFVVTETEGGNGLMFQVTPTEDIFENIYQDYIPVKVNIKLTDKYGNVIIRQEEIKFYRSVFILPAGERFTFTESQVKGDGMFEIYTLDLSSIAFHLGLNPEFLEVHKRSAFSTSNHSWIVKEDGTTGEGLFFHIDPMLDKDIIEPDALKEVEVVNVLAYNHLIPFGTHYAALYVIVLDPYTRAPMLNLDIRQEVKIVKDPIVD</sequence>
<comment type="caution">
    <text evidence="2">The sequence shown here is derived from an EMBL/GenBank/DDBJ whole genome shotgun (WGS) entry which is preliminary data.</text>
</comment>
<evidence type="ECO:0008006" key="4">
    <source>
        <dbReference type="Google" id="ProtNLM"/>
    </source>
</evidence>
<dbReference type="PROSITE" id="PS51257">
    <property type="entry name" value="PROKAR_LIPOPROTEIN"/>
    <property type="match status" value="1"/>
</dbReference>
<gene>
    <name evidence="2" type="ORF">H8S67_06135</name>
</gene>